<dbReference type="AlphaFoldDB" id="A0A2V1DSA3"/>
<accession>A0A2V1DSA3</accession>
<feature type="compositionally biased region" description="Low complexity" evidence="1">
    <location>
        <begin position="28"/>
        <end position="44"/>
    </location>
</feature>
<organism evidence="2 3">
    <name type="scientific">Periconia macrospinosa</name>
    <dbReference type="NCBI Taxonomy" id="97972"/>
    <lineage>
        <taxon>Eukaryota</taxon>
        <taxon>Fungi</taxon>
        <taxon>Dikarya</taxon>
        <taxon>Ascomycota</taxon>
        <taxon>Pezizomycotina</taxon>
        <taxon>Dothideomycetes</taxon>
        <taxon>Pleosporomycetidae</taxon>
        <taxon>Pleosporales</taxon>
        <taxon>Massarineae</taxon>
        <taxon>Periconiaceae</taxon>
        <taxon>Periconia</taxon>
    </lineage>
</organism>
<reference evidence="2 3" key="1">
    <citation type="journal article" date="2018" name="Sci. Rep.">
        <title>Comparative genomics provides insights into the lifestyle and reveals functional heterogeneity of dark septate endophytic fungi.</title>
        <authorList>
            <person name="Knapp D.G."/>
            <person name="Nemeth J.B."/>
            <person name="Barry K."/>
            <person name="Hainaut M."/>
            <person name="Henrissat B."/>
            <person name="Johnson J."/>
            <person name="Kuo A."/>
            <person name="Lim J.H.P."/>
            <person name="Lipzen A."/>
            <person name="Nolan M."/>
            <person name="Ohm R.A."/>
            <person name="Tamas L."/>
            <person name="Grigoriev I.V."/>
            <person name="Spatafora J.W."/>
            <person name="Nagy L.G."/>
            <person name="Kovacs G.M."/>
        </authorList>
    </citation>
    <scope>NUCLEOTIDE SEQUENCE [LARGE SCALE GENOMIC DNA]</scope>
    <source>
        <strain evidence="2 3">DSE2036</strain>
    </source>
</reference>
<sequence length="68" mass="8036">MPQEKRQKRHHRHALYLQSPKSLRRSSSRSLPPSSPSHHQPLYHQKQHFKPDKPSPTNSAEQEMNPHL</sequence>
<evidence type="ECO:0000313" key="3">
    <source>
        <dbReference type="Proteomes" id="UP000244855"/>
    </source>
</evidence>
<dbReference type="Proteomes" id="UP000244855">
    <property type="component" value="Unassembled WGS sequence"/>
</dbReference>
<gene>
    <name evidence="2" type="ORF">DM02DRAFT_613985</name>
</gene>
<feature type="region of interest" description="Disordered" evidence="1">
    <location>
        <begin position="1"/>
        <end position="68"/>
    </location>
</feature>
<protein>
    <submittedName>
        <fullName evidence="2">Uncharacterized protein</fullName>
    </submittedName>
</protein>
<evidence type="ECO:0000256" key="1">
    <source>
        <dbReference type="SAM" id="MobiDB-lite"/>
    </source>
</evidence>
<dbReference type="EMBL" id="KZ805364">
    <property type="protein sequence ID" value="PVI01037.1"/>
    <property type="molecule type" value="Genomic_DNA"/>
</dbReference>
<proteinExistence type="predicted"/>
<feature type="compositionally biased region" description="Basic residues" evidence="1">
    <location>
        <begin position="1"/>
        <end position="14"/>
    </location>
</feature>
<keyword evidence="3" id="KW-1185">Reference proteome</keyword>
<name>A0A2V1DSA3_9PLEO</name>
<evidence type="ECO:0000313" key="2">
    <source>
        <dbReference type="EMBL" id="PVI01037.1"/>
    </source>
</evidence>